<feature type="transmembrane region" description="Helical" evidence="11">
    <location>
        <begin position="884"/>
        <end position="901"/>
    </location>
</feature>
<dbReference type="GO" id="GO:0005789">
    <property type="term" value="C:endoplasmic reticulum membrane"/>
    <property type="evidence" value="ECO:0007669"/>
    <property type="project" value="UniProtKB-SubCell"/>
</dbReference>
<dbReference type="CDD" id="cd16023">
    <property type="entry name" value="GPI_EPT_3"/>
    <property type="match status" value="1"/>
</dbReference>
<feature type="transmembrane region" description="Helical" evidence="11">
    <location>
        <begin position="599"/>
        <end position="622"/>
    </location>
</feature>
<dbReference type="Gene3D" id="3.40.720.10">
    <property type="entry name" value="Alkaline Phosphatase, subunit A"/>
    <property type="match status" value="1"/>
</dbReference>
<evidence type="ECO:0000256" key="5">
    <source>
        <dbReference type="ARBA" id="ARBA00022679"/>
    </source>
</evidence>
<comment type="similarity">
    <text evidence="3">Belongs to the PIGG/PIGN/PIGO family. PIGO subfamily.</text>
</comment>
<dbReference type="InterPro" id="IPR039524">
    <property type="entry name" value="PIGO/GPI13"/>
</dbReference>
<feature type="transmembrane region" description="Helical" evidence="11">
    <location>
        <begin position="931"/>
        <end position="954"/>
    </location>
</feature>
<dbReference type="PANTHER" id="PTHR23071">
    <property type="entry name" value="PHOSPHATIDYLINOSITOL GLYCAN"/>
    <property type="match status" value="1"/>
</dbReference>
<feature type="transmembrane region" description="Helical" evidence="11">
    <location>
        <begin position="854"/>
        <end position="872"/>
    </location>
</feature>
<evidence type="ECO:0000256" key="6">
    <source>
        <dbReference type="ARBA" id="ARBA00022692"/>
    </source>
</evidence>
<protein>
    <submittedName>
        <fullName evidence="12">Alkaline phosphatase-like protein</fullName>
    </submittedName>
</protein>
<evidence type="ECO:0000256" key="3">
    <source>
        <dbReference type="ARBA" id="ARBA00008695"/>
    </source>
</evidence>
<evidence type="ECO:0000256" key="7">
    <source>
        <dbReference type="ARBA" id="ARBA00022824"/>
    </source>
</evidence>
<dbReference type="PANTHER" id="PTHR23071:SF1">
    <property type="entry name" value="GPI ETHANOLAMINE PHOSPHATE TRANSFERASE 3"/>
    <property type="match status" value="1"/>
</dbReference>
<dbReference type="VEuPathDB" id="FungiDB:FUN_006968"/>
<keyword evidence="4" id="KW-0337">GPI-anchor biosynthesis</keyword>
<keyword evidence="9 11" id="KW-0472">Membrane</keyword>
<evidence type="ECO:0000256" key="9">
    <source>
        <dbReference type="ARBA" id="ARBA00023136"/>
    </source>
</evidence>
<name>A0A2I1GJA3_9GLOM</name>
<feature type="transmembrane region" description="Helical" evidence="11">
    <location>
        <begin position="701"/>
        <end position="722"/>
    </location>
</feature>
<dbReference type="AlphaFoldDB" id="A0A2I1GJA3"/>
<feature type="transmembrane region" description="Helical" evidence="11">
    <location>
        <begin position="634"/>
        <end position="651"/>
    </location>
</feature>
<evidence type="ECO:0000256" key="2">
    <source>
        <dbReference type="ARBA" id="ARBA00004687"/>
    </source>
</evidence>
<dbReference type="Pfam" id="PF01663">
    <property type="entry name" value="Phosphodiest"/>
    <property type="match status" value="1"/>
</dbReference>
<dbReference type="InterPro" id="IPR037675">
    <property type="entry name" value="PIG-O_N"/>
</dbReference>
<dbReference type="Proteomes" id="UP000234323">
    <property type="component" value="Unassembled WGS sequence"/>
</dbReference>
<proteinExistence type="inferred from homology"/>
<evidence type="ECO:0000313" key="13">
    <source>
        <dbReference type="Proteomes" id="UP000234323"/>
    </source>
</evidence>
<comment type="pathway">
    <text evidence="2">Glycolipid biosynthesis; glycosylphosphatidylinositol-anchor biosynthesis.</text>
</comment>
<accession>A0A2I1GJA3</accession>
<dbReference type="EMBL" id="LLXI01000473">
    <property type="protein sequence ID" value="PKY46698.1"/>
    <property type="molecule type" value="Genomic_DNA"/>
</dbReference>
<dbReference type="InterPro" id="IPR002591">
    <property type="entry name" value="Phosphodiest/P_Trfase"/>
</dbReference>
<dbReference type="VEuPathDB" id="FungiDB:RhiirA1_309669"/>
<keyword evidence="6 11" id="KW-0812">Transmembrane</keyword>
<organism evidence="12 13">
    <name type="scientific">Rhizophagus irregularis</name>
    <dbReference type="NCBI Taxonomy" id="588596"/>
    <lineage>
        <taxon>Eukaryota</taxon>
        <taxon>Fungi</taxon>
        <taxon>Fungi incertae sedis</taxon>
        <taxon>Mucoromycota</taxon>
        <taxon>Glomeromycotina</taxon>
        <taxon>Glomeromycetes</taxon>
        <taxon>Glomerales</taxon>
        <taxon>Glomeraceae</taxon>
        <taxon>Rhizophagus</taxon>
    </lineage>
</organism>
<feature type="transmembrane region" description="Helical" evidence="11">
    <location>
        <begin position="12"/>
        <end position="35"/>
    </location>
</feature>
<dbReference type="GO" id="GO:0006506">
    <property type="term" value="P:GPI anchor biosynthetic process"/>
    <property type="evidence" value="ECO:0007669"/>
    <property type="project" value="UniProtKB-UniPathway"/>
</dbReference>
<keyword evidence="7" id="KW-0256">Endoplasmic reticulum</keyword>
<evidence type="ECO:0000256" key="10">
    <source>
        <dbReference type="ARBA" id="ARBA00023180"/>
    </source>
</evidence>
<comment type="caution">
    <text evidence="12">The sequence shown here is derived from an EMBL/GenBank/DDBJ whole genome shotgun (WGS) entry which is preliminary data.</text>
</comment>
<evidence type="ECO:0000256" key="11">
    <source>
        <dbReference type="SAM" id="Phobius"/>
    </source>
</evidence>
<dbReference type="InterPro" id="IPR017850">
    <property type="entry name" value="Alkaline_phosphatase_core_sf"/>
</dbReference>
<feature type="transmembrane region" description="Helical" evidence="11">
    <location>
        <begin position="788"/>
        <end position="805"/>
    </location>
</feature>
<keyword evidence="10" id="KW-0325">Glycoprotein</keyword>
<feature type="transmembrane region" description="Helical" evidence="11">
    <location>
        <begin position="1005"/>
        <end position="1028"/>
    </location>
</feature>
<reference evidence="12 13" key="1">
    <citation type="submission" date="2015-10" db="EMBL/GenBank/DDBJ databases">
        <title>Genome analyses suggest a sexual origin of heterokaryosis in a supposedly ancient asexual fungus.</title>
        <authorList>
            <person name="Ropars J."/>
            <person name="Sedzielewska K."/>
            <person name="Noel J."/>
            <person name="Charron P."/>
            <person name="Farinelli L."/>
            <person name="Marton T."/>
            <person name="Kruger M."/>
            <person name="Pelin A."/>
            <person name="Brachmann A."/>
            <person name="Corradi N."/>
        </authorList>
    </citation>
    <scope>NUCLEOTIDE SEQUENCE [LARGE SCALE GENOMIC DNA]</scope>
    <source>
        <strain evidence="12 13">A4</strain>
    </source>
</reference>
<feature type="transmembrane region" description="Helical" evidence="11">
    <location>
        <begin position="567"/>
        <end position="587"/>
    </location>
</feature>
<feature type="transmembrane region" description="Helical" evidence="11">
    <location>
        <begin position="830"/>
        <end position="848"/>
    </location>
</feature>
<comment type="subcellular location">
    <subcellularLocation>
        <location evidence="1">Endoplasmic reticulum membrane</location>
        <topology evidence="1">Multi-pass membrane protein</topology>
    </subcellularLocation>
</comment>
<dbReference type="VEuPathDB" id="FungiDB:RhiirFUN_009766"/>
<keyword evidence="13" id="KW-1185">Reference proteome</keyword>
<gene>
    <name evidence="12" type="ORF">RhiirA4_520424</name>
</gene>
<feature type="transmembrane region" description="Helical" evidence="11">
    <location>
        <begin position="734"/>
        <end position="759"/>
    </location>
</feature>
<evidence type="ECO:0000313" key="12">
    <source>
        <dbReference type="EMBL" id="PKY46698.1"/>
    </source>
</evidence>
<feature type="transmembrane region" description="Helical" evidence="11">
    <location>
        <begin position="663"/>
        <end position="681"/>
    </location>
</feature>
<evidence type="ECO:0000256" key="4">
    <source>
        <dbReference type="ARBA" id="ARBA00022502"/>
    </source>
</evidence>
<dbReference type="UniPathway" id="UPA00196"/>
<feature type="transmembrane region" description="Helical" evidence="11">
    <location>
        <begin position="532"/>
        <end position="555"/>
    </location>
</feature>
<dbReference type="OrthoDB" id="272139at2759"/>
<feature type="transmembrane region" description="Helical" evidence="11">
    <location>
        <begin position="975"/>
        <end position="993"/>
    </location>
</feature>
<feature type="transmembrane region" description="Helical" evidence="11">
    <location>
        <begin position="503"/>
        <end position="525"/>
    </location>
</feature>
<keyword evidence="8 11" id="KW-1133">Transmembrane helix</keyword>
<sequence length="1052" mass="120442">MHKKTYDTHTFLVFFCIWLLLLHLGGLFLFTRGFLLSRLVLNNKSQCSETPFWNSTDNQYETTEELRLGSCWYPTQFKKVVIIIIDALRFDFAASHSSNTNLDFDHSHYLNKLPIFHELIKSQPYNSLLFQYIADAPTTTLQRLKALTTGTLPTFIDAGSNFAGSSINEDNLIDQLSKQGKKIAFMGDDTWVSLFPDQLETNMTHAFPSFNVWDLHTVDEGILNLLVPTIKKERYRKGSSFSGTDWDVLIAHFLGVDHCGHRYGPDHPAMSDKLNQMNKMIQNVVNSVDEDTIVLVMGDHGMDPKGDHGGDSDNEVESALFVYSKKQLTIDEGIMAVLHRILQKVDDNDLYGQKSFTTDFGKWRRIPQIDFVPTLSLLLGLPIPFNSLGSVIPELFLLNSKDENYHSSIEQKLLNLLNVISLNTRQVYQYIIEYSRQQPSSELSEEAHHFLGDLFEQAENQYNILKKSSRVSLDDLENLIVKYISFLRITLSICRRIWAQFDLPLMISGISILLASCVIMLFHLFADNQMSVLYVLIGGIVGAAFAISSLTRFLLEPFLSDSNFSTLDFIILSASIGSVFSYLIWFIKKHFYSFAPFHLYNHYFSFDSFLAILFLVLHTLIFASNSYTVFEDRISVGLLQTFGIYMFIKAFSTKYKRSRMKLLIFTFISLVAIRIAAYSTICREEQMPYCVMTFYASSANSLSSPVVLLFLVVFSLLIPFIIRKIIFTKDFDGIAPIWIFWIDWALRAGLILSAIYWIMDNRITSPSEDTLYSSNLITDQGFKWAKNFLVRMAFGIVIFGNIIWWKNPLCIDNPRESSNDVEARQFSEKIYGPSYFIFLTIVYLLLVITQKPMGGLMLSVALYQIMSLLKIFDIKRDASQEKDTSFLETIIFSLCGTLFFFSTGHQATISSIQWSVGFIGIDEANFTITPILITLNTLSSQILFTCAIPLLVFWNRSSNNLIYYSLTKTIIYYNLYNSIITTSTAIWAAWFRRHLMVWKIFAPRFMLGGINLLCIDFVIFFIVVSYACTKVIKRGVGKVSNTECEQKLEKIK</sequence>
<keyword evidence="5" id="KW-0808">Transferase</keyword>
<dbReference type="SUPFAM" id="SSF53649">
    <property type="entry name" value="Alkaline phosphatase-like"/>
    <property type="match status" value="1"/>
</dbReference>
<evidence type="ECO:0000256" key="1">
    <source>
        <dbReference type="ARBA" id="ARBA00004477"/>
    </source>
</evidence>
<dbReference type="GO" id="GO:0051377">
    <property type="term" value="F:mannose-ethanolamine phosphotransferase activity"/>
    <property type="evidence" value="ECO:0007669"/>
    <property type="project" value="InterPro"/>
</dbReference>
<evidence type="ECO:0000256" key="8">
    <source>
        <dbReference type="ARBA" id="ARBA00022989"/>
    </source>
</evidence>